<evidence type="ECO:0000313" key="2">
    <source>
        <dbReference type="EMBL" id="GHC63875.1"/>
    </source>
</evidence>
<reference evidence="2" key="2">
    <citation type="submission" date="2020-09" db="EMBL/GenBank/DDBJ databases">
        <authorList>
            <person name="Sun Q."/>
            <person name="Kim S."/>
        </authorList>
    </citation>
    <scope>NUCLEOTIDE SEQUENCE</scope>
    <source>
        <strain evidence="2">KCTC 12988</strain>
    </source>
</reference>
<dbReference type="GO" id="GO:0009253">
    <property type="term" value="P:peptidoglycan catabolic process"/>
    <property type="evidence" value="ECO:0007669"/>
    <property type="project" value="InterPro"/>
</dbReference>
<dbReference type="GO" id="GO:0008745">
    <property type="term" value="F:N-acetylmuramoyl-L-alanine amidase activity"/>
    <property type="evidence" value="ECO:0007669"/>
    <property type="project" value="InterPro"/>
</dbReference>
<dbReference type="Pfam" id="PF01520">
    <property type="entry name" value="Amidase_3"/>
    <property type="match status" value="1"/>
</dbReference>
<sequence>MRRYFPLLLALALFVAGLIFFLLPKDTPTPPAPTPPPTLPTGPALSSLAETPDWSALETIDNQLSSTEFMSDLVGIFALPNSWQSSIKVEDESVVVRHHHGPDGGFTRLPFPEQPQEPNSLPPLDQMHIAIDPGHIGGDYAVLEQRNFAPFGDDPDQMPVREGELALATALHLKPLLEEMGAKVTLVRETNEPVTQSRPEDFLPDFPDRLMAEKIFYRTAEIRARGELVNEVIQPDLVLCLHYNAEAWNDEENPWAERNHFHVLLHGAYMAEELALDDQRFEMMRHLLNRTTRRALPLAQTISDVFLRDTGLVPFQYTPAAPAIQVDATRPIFARNLLANRIYEAPTIFLEPYVMNHREVYDRVQLGDYEGFREIDGVKRRSLVREYAQAVANGFTEFYTNPPH</sequence>
<dbReference type="RefSeq" id="WP_189572807.1">
    <property type="nucleotide sequence ID" value="NZ_BMXI01000017.1"/>
</dbReference>
<keyword evidence="3" id="KW-1185">Reference proteome</keyword>
<dbReference type="Proteomes" id="UP000644507">
    <property type="component" value="Unassembled WGS sequence"/>
</dbReference>
<protein>
    <recommendedName>
        <fullName evidence="1">MurNAc-LAA domain-containing protein</fullName>
    </recommendedName>
</protein>
<feature type="domain" description="MurNAc-LAA" evidence="1">
    <location>
        <begin position="129"/>
        <end position="364"/>
    </location>
</feature>
<evidence type="ECO:0000259" key="1">
    <source>
        <dbReference type="Pfam" id="PF01520"/>
    </source>
</evidence>
<proteinExistence type="predicted"/>
<organism evidence="2 3">
    <name type="scientific">Roseibacillus persicicus</name>
    <dbReference type="NCBI Taxonomy" id="454148"/>
    <lineage>
        <taxon>Bacteria</taxon>
        <taxon>Pseudomonadati</taxon>
        <taxon>Verrucomicrobiota</taxon>
        <taxon>Verrucomicrobiia</taxon>
        <taxon>Verrucomicrobiales</taxon>
        <taxon>Verrucomicrobiaceae</taxon>
        <taxon>Roseibacillus</taxon>
    </lineage>
</organism>
<dbReference type="InterPro" id="IPR002508">
    <property type="entry name" value="MurNAc-LAA_cat"/>
</dbReference>
<accession>A0A918WMG9</accession>
<comment type="caution">
    <text evidence="2">The sequence shown here is derived from an EMBL/GenBank/DDBJ whole genome shotgun (WGS) entry which is preliminary data.</text>
</comment>
<dbReference type="AlphaFoldDB" id="A0A918WMG9"/>
<dbReference type="EMBL" id="BMXI01000017">
    <property type="protein sequence ID" value="GHC63875.1"/>
    <property type="molecule type" value="Genomic_DNA"/>
</dbReference>
<evidence type="ECO:0000313" key="3">
    <source>
        <dbReference type="Proteomes" id="UP000644507"/>
    </source>
</evidence>
<reference evidence="2" key="1">
    <citation type="journal article" date="2014" name="Int. J. Syst. Evol. Microbiol.">
        <title>Complete genome sequence of Corynebacterium casei LMG S-19264T (=DSM 44701T), isolated from a smear-ripened cheese.</title>
        <authorList>
            <consortium name="US DOE Joint Genome Institute (JGI-PGF)"/>
            <person name="Walter F."/>
            <person name="Albersmeier A."/>
            <person name="Kalinowski J."/>
            <person name="Ruckert C."/>
        </authorList>
    </citation>
    <scope>NUCLEOTIDE SEQUENCE</scope>
    <source>
        <strain evidence="2">KCTC 12988</strain>
    </source>
</reference>
<dbReference type="Gene3D" id="3.40.630.40">
    <property type="entry name" value="Zn-dependent exopeptidases"/>
    <property type="match status" value="1"/>
</dbReference>
<name>A0A918WMG9_9BACT</name>
<gene>
    <name evidence="2" type="ORF">GCM10007100_34330</name>
</gene>
<dbReference type="SUPFAM" id="SSF53187">
    <property type="entry name" value="Zn-dependent exopeptidases"/>
    <property type="match status" value="1"/>
</dbReference>